<reference evidence="1 2" key="1">
    <citation type="journal article" date="2016" name="Nat. Commun.">
        <title>Thousands of microbial genomes shed light on interconnected biogeochemical processes in an aquifer system.</title>
        <authorList>
            <person name="Anantharaman K."/>
            <person name="Brown C.T."/>
            <person name="Hug L.A."/>
            <person name="Sharon I."/>
            <person name="Castelle C.J."/>
            <person name="Probst A.J."/>
            <person name="Thomas B.C."/>
            <person name="Singh A."/>
            <person name="Wilkins M.J."/>
            <person name="Karaoz U."/>
            <person name="Brodie E.L."/>
            <person name="Williams K.H."/>
            <person name="Hubbard S.S."/>
            <person name="Banfield J.F."/>
        </authorList>
    </citation>
    <scope>NUCLEOTIDE SEQUENCE [LARGE SCALE GENOMIC DNA]</scope>
</reference>
<gene>
    <name evidence="1" type="ORF">A2714_03120</name>
</gene>
<proteinExistence type="predicted"/>
<dbReference type="PANTHER" id="PTHR43179:SF11">
    <property type="entry name" value="GLYCOSYL TRANSFERASE"/>
    <property type="match status" value="1"/>
</dbReference>
<dbReference type="Proteomes" id="UP000178419">
    <property type="component" value="Unassembled WGS sequence"/>
</dbReference>
<protein>
    <recommendedName>
        <fullName evidence="3">Glycosyltransferase 2-like domain-containing protein</fullName>
    </recommendedName>
</protein>
<dbReference type="AlphaFoldDB" id="A0A1F7Y1M6"/>
<dbReference type="SUPFAM" id="SSF53448">
    <property type="entry name" value="Nucleotide-diphospho-sugar transferases"/>
    <property type="match status" value="1"/>
</dbReference>
<evidence type="ECO:0000313" key="1">
    <source>
        <dbReference type="EMBL" id="OGM21176.1"/>
    </source>
</evidence>
<dbReference type="EMBL" id="MGGE01000023">
    <property type="protein sequence ID" value="OGM21176.1"/>
    <property type="molecule type" value="Genomic_DNA"/>
</dbReference>
<name>A0A1F7Y1M6_9BACT</name>
<evidence type="ECO:0000313" key="2">
    <source>
        <dbReference type="Proteomes" id="UP000178419"/>
    </source>
</evidence>
<accession>A0A1F7Y1M6</accession>
<sequence>MTKVTCIIPSTCSDRIFPHLKKCINSLHNSAEGNIVLTVGLVSENPNGRKNILGLKIDAFYLVDKDTGFARMNNVAIEETLNTYSPDYILLINDDAWVGENFFKIFLQTIRKKKEDVVIPLILDSEGKNIDSYGAEYFSSGFARDSKSFGTKTSLASAGCLLIKSNILKRIKKLSGFYFNPILSFYLEDVELSIRLKSLKIKFFKTPKLVAYHHGSLTSGKKSYFKYFHSYRNLIWIILIDWPVSVIAKNFFKILIFQGFVVIKGSIYFGLTIYPRIVWETLIKLKELLRLRNLTLRAYKKDFKFESIMNGHIYCTKKGIYF</sequence>
<dbReference type="InterPro" id="IPR029044">
    <property type="entry name" value="Nucleotide-diphossugar_trans"/>
</dbReference>
<comment type="caution">
    <text evidence="1">The sequence shown here is derived from an EMBL/GenBank/DDBJ whole genome shotgun (WGS) entry which is preliminary data.</text>
</comment>
<dbReference type="Gene3D" id="3.90.550.10">
    <property type="entry name" value="Spore Coat Polysaccharide Biosynthesis Protein SpsA, Chain A"/>
    <property type="match status" value="1"/>
</dbReference>
<dbReference type="PANTHER" id="PTHR43179">
    <property type="entry name" value="RHAMNOSYLTRANSFERASE WBBL"/>
    <property type="match status" value="1"/>
</dbReference>
<evidence type="ECO:0008006" key="3">
    <source>
        <dbReference type="Google" id="ProtNLM"/>
    </source>
</evidence>
<organism evidence="1 2">
    <name type="scientific">Candidatus Woesebacteria bacterium RIFCSPHIGHO2_01_FULL_38_9</name>
    <dbReference type="NCBI Taxonomy" id="1802492"/>
    <lineage>
        <taxon>Bacteria</taxon>
        <taxon>Candidatus Woeseibacteriota</taxon>
    </lineage>
</organism>